<dbReference type="AlphaFoldDB" id="A0A183EHM8"/>
<proteinExistence type="predicted"/>
<reference evidence="3" key="1">
    <citation type="submission" date="2016-06" db="UniProtKB">
        <authorList>
            <consortium name="WormBaseParasite"/>
        </authorList>
    </citation>
    <scope>IDENTIFICATION</scope>
</reference>
<sequence>MKVPVEDVGMAIATMVKMGKEKADREKAAAQTKTKQKLDAAGRPIIGAAESAKNAGGRAFGKIKEGAENVGSAVSGAAHDVKDAAGRAVDKTKQGAAAAGEAVAEAAQGVKDAAGRAVGTAEGGVVKGFQDVKDTAGNFSLSWSCKIKNSNQPINFLAKNSSEKEHIRLAGIHANGSKPRLYKVWATLSNKFEGAH</sequence>
<organism evidence="3">
    <name type="scientific">Gongylonema pulchrum</name>
    <dbReference type="NCBI Taxonomy" id="637853"/>
    <lineage>
        <taxon>Eukaryota</taxon>
        <taxon>Metazoa</taxon>
        <taxon>Ecdysozoa</taxon>
        <taxon>Nematoda</taxon>
        <taxon>Chromadorea</taxon>
        <taxon>Rhabditida</taxon>
        <taxon>Spirurina</taxon>
        <taxon>Spiruromorpha</taxon>
        <taxon>Spiruroidea</taxon>
        <taxon>Gongylonematidae</taxon>
        <taxon>Gongylonema</taxon>
    </lineage>
</organism>
<reference evidence="1 2" key="2">
    <citation type="submission" date="2018-11" db="EMBL/GenBank/DDBJ databases">
        <authorList>
            <consortium name="Pathogen Informatics"/>
        </authorList>
    </citation>
    <scope>NUCLEOTIDE SEQUENCE [LARGE SCALE GENOMIC DNA]</scope>
</reference>
<accession>A0A183EHM8</accession>
<evidence type="ECO:0000313" key="1">
    <source>
        <dbReference type="EMBL" id="VDN36116.1"/>
    </source>
</evidence>
<dbReference type="Gene3D" id="1.20.120.20">
    <property type="entry name" value="Apolipoprotein"/>
    <property type="match status" value="1"/>
</dbReference>
<dbReference type="Proteomes" id="UP000271098">
    <property type="component" value="Unassembled WGS sequence"/>
</dbReference>
<evidence type="ECO:0000313" key="2">
    <source>
        <dbReference type="Proteomes" id="UP000271098"/>
    </source>
</evidence>
<name>A0A183EHM8_9BILA</name>
<evidence type="ECO:0000313" key="3">
    <source>
        <dbReference type="WBParaSite" id="GPUH_0002049401-mRNA-1"/>
    </source>
</evidence>
<dbReference type="WBParaSite" id="GPUH_0002049401-mRNA-1">
    <property type="protein sequence ID" value="GPUH_0002049401-mRNA-1"/>
    <property type="gene ID" value="GPUH_0002049401"/>
</dbReference>
<protein>
    <submittedName>
        <fullName evidence="3">Dauer Up-Regulated</fullName>
    </submittedName>
</protein>
<keyword evidence="2" id="KW-1185">Reference proteome</keyword>
<dbReference type="EMBL" id="UYRT01090484">
    <property type="protein sequence ID" value="VDN36116.1"/>
    <property type="molecule type" value="Genomic_DNA"/>
</dbReference>
<gene>
    <name evidence="1" type="ORF">GPUH_LOCUS20469</name>
</gene>